<reference evidence="2" key="1">
    <citation type="submission" date="2016-10" db="EMBL/GenBank/DDBJ databases">
        <authorList>
            <person name="Varghese N."/>
            <person name="Submissions S."/>
        </authorList>
    </citation>
    <scope>NUCLEOTIDE SEQUENCE [LARGE SCALE GENOMIC DNA]</scope>
    <source>
        <strain evidence="2">DSM 18609</strain>
    </source>
</reference>
<sequence length="315" mass="37564">MLIFIISYWINDPFKVLKKYSDYSYPFVIPNRDVISTEMLVKNYPKYHYNSFIFGSSRTLAYRPSSWAKKLDERDKVFMFDASAESIYGIYTKLKFLDSRNIDIKNALIILCRDVSFLNKANHQGHLFIKDPLTSGESEFDFQATFFKAYLSPKFFFSYYAYLNTKKYKPFMAGYIENRKIRFDPVNNAITILDQEDEITNHTKRYYEVRDKLFYKRGKEQIDSVVEINNEFNYMLSEIKRILVKHKTNYKIVLSPLYEQIKFNPKDLKKLHSLFGENVYDFSGKNTFSDKVTNYYEISHYRPIVGDTILNIIYK</sequence>
<dbReference type="AlphaFoldDB" id="A0A1G6PE64"/>
<keyword evidence="2" id="KW-1185">Reference proteome</keyword>
<proteinExistence type="predicted"/>
<accession>A0A1G6PE64</accession>
<evidence type="ECO:0000313" key="1">
    <source>
        <dbReference type="EMBL" id="SDC78301.1"/>
    </source>
</evidence>
<dbReference type="STRING" id="390242.SAMN04488024_10324"/>
<dbReference type="Proteomes" id="UP000199455">
    <property type="component" value="Unassembled WGS sequence"/>
</dbReference>
<name>A0A1G6PE64_9SPHI</name>
<organism evidence="1 2">
    <name type="scientific">Pedobacter soli</name>
    <dbReference type="NCBI Taxonomy" id="390242"/>
    <lineage>
        <taxon>Bacteria</taxon>
        <taxon>Pseudomonadati</taxon>
        <taxon>Bacteroidota</taxon>
        <taxon>Sphingobacteriia</taxon>
        <taxon>Sphingobacteriales</taxon>
        <taxon>Sphingobacteriaceae</taxon>
        <taxon>Pedobacter</taxon>
    </lineage>
</organism>
<gene>
    <name evidence="1" type="ORF">SAMN04488024_10324</name>
</gene>
<dbReference type="EMBL" id="FMZH01000003">
    <property type="protein sequence ID" value="SDC78301.1"/>
    <property type="molecule type" value="Genomic_DNA"/>
</dbReference>
<protein>
    <submittedName>
        <fullName evidence="1">Uncharacterized protein</fullName>
    </submittedName>
</protein>
<evidence type="ECO:0000313" key="2">
    <source>
        <dbReference type="Proteomes" id="UP000199455"/>
    </source>
</evidence>